<accession>A0ABV6BGJ7</accession>
<sequence>MTTGQFSKDQTHRVVICAYHGLSMLEYGAAVEIFVSHGRTNSPWYQSQVIGTDGPVLQLGDGSALHLSADLNQLQQADTIVLPGWRNIDEKPPQPLLEALQQAAARGARLVSFCSGAVILAYAGLLDGKTATTHWKYAKAFRRLFPKVQLDTDPLYVQAGQIFTSAGSAACIDLALALIEADFGAEQANRSARRLVVPFSRQGGQRQFIELPVSTASKTLSAVLDAVLADLTQAWDIDQLARQAGMSRRSFDRHFQQSVGQSAKQWLQQARIEQAKLLLSRGERVESVTGLCGFASSSAFRLQFAQWTGVSPSQYRQQQLQHVSLFSA</sequence>
<dbReference type="CDD" id="cd03137">
    <property type="entry name" value="GATase1_AraC_1"/>
    <property type="match status" value="1"/>
</dbReference>
<dbReference type="InterPro" id="IPR029062">
    <property type="entry name" value="Class_I_gatase-like"/>
</dbReference>
<dbReference type="Pfam" id="PF12833">
    <property type="entry name" value="HTH_18"/>
    <property type="match status" value="1"/>
</dbReference>
<dbReference type="InterPro" id="IPR018060">
    <property type="entry name" value="HTH_AraC"/>
</dbReference>
<organism evidence="4 5">
    <name type="scientific">Rheinheimera tilapiae</name>
    <dbReference type="NCBI Taxonomy" id="875043"/>
    <lineage>
        <taxon>Bacteria</taxon>
        <taxon>Pseudomonadati</taxon>
        <taxon>Pseudomonadota</taxon>
        <taxon>Gammaproteobacteria</taxon>
        <taxon>Chromatiales</taxon>
        <taxon>Chromatiaceae</taxon>
        <taxon>Rheinheimera</taxon>
    </lineage>
</organism>
<dbReference type="SUPFAM" id="SSF52317">
    <property type="entry name" value="Class I glutamine amidotransferase-like"/>
    <property type="match status" value="1"/>
</dbReference>
<dbReference type="PROSITE" id="PS01124">
    <property type="entry name" value="HTH_ARAC_FAMILY_2"/>
    <property type="match status" value="1"/>
</dbReference>
<keyword evidence="1" id="KW-0805">Transcription regulation</keyword>
<keyword evidence="2" id="KW-0804">Transcription</keyword>
<proteinExistence type="predicted"/>
<dbReference type="SMART" id="SM00342">
    <property type="entry name" value="HTH_ARAC"/>
    <property type="match status" value="1"/>
</dbReference>
<evidence type="ECO:0000259" key="3">
    <source>
        <dbReference type="PROSITE" id="PS01124"/>
    </source>
</evidence>
<dbReference type="InterPro" id="IPR009057">
    <property type="entry name" value="Homeodomain-like_sf"/>
</dbReference>
<evidence type="ECO:0000256" key="2">
    <source>
        <dbReference type="ARBA" id="ARBA00023163"/>
    </source>
</evidence>
<dbReference type="PANTHER" id="PTHR43130">
    <property type="entry name" value="ARAC-FAMILY TRANSCRIPTIONAL REGULATOR"/>
    <property type="match status" value="1"/>
</dbReference>
<dbReference type="Proteomes" id="UP001589813">
    <property type="component" value="Unassembled WGS sequence"/>
</dbReference>
<gene>
    <name evidence="4" type="ORF">ACFFJP_09940</name>
</gene>
<evidence type="ECO:0000313" key="4">
    <source>
        <dbReference type="EMBL" id="MFC0048608.1"/>
    </source>
</evidence>
<dbReference type="InterPro" id="IPR002818">
    <property type="entry name" value="DJ-1/PfpI"/>
</dbReference>
<dbReference type="PANTHER" id="PTHR43130:SF3">
    <property type="entry name" value="HTH-TYPE TRANSCRIPTIONAL REGULATOR RV1931C"/>
    <property type="match status" value="1"/>
</dbReference>
<keyword evidence="5" id="KW-1185">Reference proteome</keyword>
<dbReference type="RefSeq" id="WP_377242950.1">
    <property type="nucleotide sequence ID" value="NZ_JBHLXP010000001.1"/>
</dbReference>
<dbReference type="SUPFAM" id="SSF46689">
    <property type="entry name" value="Homeodomain-like"/>
    <property type="match status" value="2"/>
</dbReference>
<dbReference type="Gene3D" id="3.40.50.880">
    <property type="match status" value="1"/>
</dbReference>
<dbReference type="Pfam" id="PF01965">
    <property type="entry name" value="DJ-1_PfpI"/>
    <property type="match status" value="1"/>
</dbReference>
<name>A0ABV6BGJ7_9GAMM</name>
<dbReference type="Gene3D" id="1.10.10.60">
    <property type="entry name" value="Homeodomain-like"/>
    <property type="match status" value="1"/>
</dbReference>
<dbReference type="EMBL" id="JBHLXP010000001">
    <property type="protein sequence ID" value="MFC0048608.1"/>
    <property type="molecule type" value="Genomic_DNA"/>
</dbReference>
<protein>
    <submittedName>
        <fullName evidence="4">Helix-turn-helix domain-containing protein</fullName>
    </submittedName>
</protein>
<evidence type="ECO:0000313" key="5">
    <source>
        <dbReference type="Proteomes" id="UP001589813"/>
    </source>
</evidence>
<comment type="caution">
    <text evidence="4">The sequence shown here is derived from an EMBL/GenBank/DDBJ whole genome shotgun (WGS) entry which is preliminary data.</text>
</comment>
<dbReference type="InterPro" id="IPR052158">
    <property type="entry name" value="INH-QAR"/>
</dbReference>
<reference evidence="4 5" key="1">
    <citation type="submission" date="2024-09" db="EMBL/GenBank/DDBJ databases">
        <authorList>
            <person name="Sun Q."/>
            <person name="Mori K."/>
        </authorList>
    </citation>
    <scope>NUCLEOTIDE SEQUENCE [LARGE SCALE GENOMIC DNA]</scope>
    <source>
        <strain evidence="4 5">KCTC 23315</strain>
    </source>
</reference>
<evidence type="ECO:0000256" key="1">
    <source>
        <dbReference type="ARBA" id="ARBA00023015"/>
    </source>
</evidence>
<feature type="domain" description="HTH araC/xylS-type" evidence="3">
    <location>
        <begin position="221"/>
        <end position="318"/>
    </location>
</feature>